<sequence>MTRFWSVGTQGTWALRLRHVHPVRPGGPAEIVLLEPGRREVGRLRYRVCTACRTGRVLDIGIDESWQGQGLGREALHILLTLHPHHRWTTTTQSRQGRYFFRAMAREVSTGFPSGPPLCSHLRGPLRRHTHRLCGRWLGP</sequence>
<evidence type="ECO:0000313" key="2">
    <source>
        <dbReference type="Proteomes" id="UP000594205"/>
    </source>
</evidence>
<dbReference type="InterPro" id="IPR016181">
    <property type="entry name" value="Acyl_CoA_acyltransferase"/>
</dbReference>
<evidence type="ECO:0000313" key="1">
    <source>
        <dbReference type="EMBL" id="QOV33978.1"/>
    </source>
</evidence>
<keyword evidence="2" id="KW-1185">Reference proteome</keyword>
<gene>
    <name evidence="1" type="ORF">IM697_27850</name>
</gene>
<proteinExistence type="predicted"/>
<dbReference type="KEGG" id="sfeu:IM697_27850"/>
<protein>
    <submittedName>
        <fullName evidence="1">N-acetyltransferase</fullName>
    </submittedName>
</protein>
<dbReference type="SUPFAM" id="SSF55729">
    <property type="entry name" value="Acyl-CoA N-acyltransferases (Nat)"/>
    <property type="match status" value="1"/>
</dbReference>
<dbReference type="EMBL" id="CP063373">
    <property type="protein sequence ID" value="QOV33978.1"/>
    <property type="molecule type" value="Genomic_DNA"/>
</dbReference>
<keyword evidence="1" id="KW-0808">Transferase</keyword>
<dbReference type="Proteomes" id="UP000594205">
    <property type="component" value="Chromosome"/>
</dbReference>
<accession>A0A7M2SES4</accession>
<organism evidence="1 2">
    <name type="scientific">Streptomyces ferrugineus</name>
    <dbReference type="NCBI Taxonomy" id="1413221"/>
    <lineage>
        <taxon>Bacteria</taxon>
        <taxon>Bacillati</taxon>
        <taxon>Actinomycetota</taxon>
        <taxon>Actinomycetes</taxon>
        <taxon>Kitasatosporales</taxon>
        <taxon>Streptomycetaceae</taxon>
        <taxon>Streptomyces</taxon>
    </lineage>
</organism>
<name>A0A7M2SES4_9ACTN</name>
<dbReference type="GO" id="GO:0016740">
    <property type="term" value="F:transferase activity"/>
    <property type="evidence" value="ECO:0007669"/>
    <property type="project" value="UniProtKB-KW"/>
</dbReference>
<reference evidence="1 2" key="1">
    <citation type="submission" date="2020-10" db="EMBL/GenBank/DDBJ databases">
        <title>Streptomyces ferrugineus complate genome analysis.</title>
        <authorList>
            <person name="Anwar N."/>
        </authorList>
    </citation>
    <scope>NUCLEOTIDE SEQUENCE [LARGE SCALE GENOMIC DNA]</scope>
    <source>
        <strain evidence="1 2">CCTCC AA2014009</strain>
    </source>
</reference>
<dbReference type="AlphaFoldDB" id="A0A7M2SES4"/>
<dbReference type="RefSeq" id="WP_194038852.1">
    <property type="nucleotide sequence ID" value="NZ_CP063373.1"/>
</dbReference>